<dbReference type="Proteomes" id="UP000004982">
    <property type="component" value="Unassembled WGS sequence"/>
</dbReference>
<protein>
    <submittedName>
        <fullName evidence="1">Uncharacterized protein</fullName>
    </submittedName>
</protein>
<reference evidence="1 2" key="1">
    <citation type="submission" date="2011-05" db="EMBL/GenBank/DDBJ databases">
        <authorList>
            <person name="Muzny D."/>
            <person name="Qin X."/>
            <person name="Deng J."/>
            <person name="Jiang H."/>
            <person name="Liu Y."/>
            <person name="Qu J."/>
            <person name="Song X.-Z."/>
            <person name="Zhang L."/>
            <person name="Thornton R."/>
            <person name="Coyle M."/>
            <person name="Francisco L."/>
            <person name="Jackson L."/>
            <person name="Javaid M."/>
            <person name="Korchina V."/>
            <person name="Kovar C."/>
            <person name="Mata R."/>
            <person name="Mathew T."/>
            <person name="Ngo R."/>
            <person name="Nguyen L."/>
            <person name="Nguyen N."/>
            <person name="Okwuonu G."/>
            <person name="Ongeri F."/>
            <person name="Pham C."/>
            <person name="Simmons D."/>
            <person name="Wilczek-Boney K."/>
            <person name="Hale W."/>
            <person name="Jakkamsetti A."/>
            <person name="Pham P."/>
            <person name="Ruth R."/>
            <person name="San Lucas F."/>
            <person name="Warren J."/>
            <person name="Zhang J."/>
            <person name="Zhao Z."/>
            <person name="Zhou C."/>
            <person name="Zhu D."/>
            <person name="Lee S."/>
            <person name="Bess C."/>
            <person name="Blankenburg K."/>
            <person name="Forbes L."/>
            <person name="Fu Q."/>
            <person name="Gubbala S."/>
            <person name="Hirani K."/>
            <person name="Jayaseelan J.C."/>
            <person name="Lara F."/>
            <person name="Munidasa M."/>
            <person name="Palculict T."/>
            <person name="Patil S."/>
            <person name="Pu L.-L."/>
            <person name="Saada N."/>
            <person name="Tang L."/>
            <person name="Weissenberger G."/>
            <person name="Zhu Y."/>
            <person name="Hemphill L."/>
            <person name="Shang Y."/>
            <person name="Youmans B."/>
            <person name="Ayvaz T."/>
            <person name="Ross M."/>
            <person name="Santibanez J."/>
            <person name="Aqrawi P."/>
            <person name="Gross S."/>
            <person name="Joshi V."/>
            <person name="Fowler G."/>
            <person name="Nazareth L."/>
            <person name="Reid J."/>
            <person name="Worley K."/>
            <person name="Petrosino J."/>
            <person name="Highlander S."/>
            <person name="Gibbs R."/>
        </authorList>
    </citation>
    <scope>NUCLEOTIDE SEQUENCE [LARGE SCALE GENOMIC DNA]</scope>
    <source>
        <strain evidence="1 2">ATCC 33926</strain>
    </source>
</reference>
<dbReference type="EMBL" id="AFQE01000061">
    <property type="protein sequence ID" value="EGQ77164.1"/>
    <property type="molecule type" value="Genomic_DNA"/>
</dbReference>
<evidence type="ECO:0000313" key="1">
    <source>
        <dbReference type="EMBL" id="EGQ77164.1"/>
    </source>
</evidence>
<name>A0AA36XKP4_9NEIS</name>
<sequence>MGAVMNVSDDLCRMTGRLKTVCPVDGAKPECGKAMGFAFGLILLRRQTALQSDS</sequence>
<accession>A0AA36XKP4</accession>
<proteinExistence type="predicted"/>
<comment type="caution">
    <text evidence="1">The sequence shown here is derived from an EMBL/GenBank/DDBJ whole genome shotgun (WGS) entry which is preliminary data.</text>
</comment>
<gene>
    <name evidence="1" type="ORF">HMPREF9418_1280</name>
</gene>
<evidence type="ECO:0000313" key="2">
    <source>
        <dbReference type="Proteomes" id="UP000004982"/>
    </source>
</evidence>
<organism evidence="1 2">
    <name type="scientific">Neisseria macacae ATCC 33926</name>
    <dbReference type="NCBI Taxonomy" id="997348"/>
    <lineage>
        <taxon>Bacteria</taxon>
        <taxon>Pseudomonadati</taxon>
        <taxon>Pseudomonadota</taxon>
        <taxon>Betaproteobacteria</taxon>
        <taxon>Neisseriales</taxon>
        <taxon>Neisseriaceae</taxon>
        <taxon>Neisseria</taxon>
    </lineage>
</organism>
<dbReference type="AlphaFoldDB" id="A0AA36XKP4"/>